<dbReference type="Proteomes" id="UP000515703">
    <property type="component" value="Chromosome"/>
</dbReference>
<accession>A0A7I8DKX1</accession>
<reference evidence="1 2" key="2">
    <citation type="submission" date="2020-08" db="EMBL/GenBank/DDBJ databases">
        <authorList>
            <person name="Ueki A."/>
            <person name="Tonouchi A."/>
        </authorList>
    </citation>
    <scope>NUCLEOTIDE SEQUENCE [LARGE SCALE GENOMIC DNA]</scope>
    <source>
        <strain evidence="1 2">CTTW</strain>
    </source>
</reference>
<keyword evidence="2" id="KW-1185">Reference proteome</keyword>
<organism evidence="1 2">
    <name type="scientific">Anaerocolumna chitinilytica</name>
    <dbReference type="NCBI Taxonomy" id="1727145"/>
    <lineage>
        <taxon>Bacteria</taxon>
        <taxon>Bacillati</taxon>
        <taxon>Bacillota</taxon>
        <taxon>Clostridia</taxon>
        <taxon>Lachnospirales</taxon>
        <taxon>Lachnospiraceae</taxon>
        <taxon>Anaerocolumna</taxon>
    </lineage>
</organism>
<protein>
    <submittedName>
        <fullName evidence="1">Uncharacterized protein</fullName>
    </submittedName>
</protein>
<gene>
    <name evidence="1" type="ORF">bsdcttw_21390</name>
</gene>
<sequence length="204" mass="23989">MNHKILSVLPDAQKMKSSMRIMAVMDAILSPDWEYRYYSYDAYWGSDEIMASMRGSDGEHYFALFRGNNVIIKGLERGCPWIHKRISGVKGEFPFETLLPGEFCDFFSQPAFLPEETSFCIWQIENENWNSLYELKAGELSILESIIHGAEAYASWAKDYYEVELDVVELERIFQGQPLNKEQYMKWNPKLNWEEFLKEYESIL</sequence>
<dbReference type="AlphaFoldDB" id="A0A7I8DKX1"/>
<dbReference type="EMBL" id="AP023368">
    <property type="protein sequence ID" value="BCJ99098.1"/>
    <property type="molecule type" value="Genomic_DNA"/>
</dbReference>
<evidence type="ECO:0000313" key="1">
    <source>
        <dbReference type="EMBL" id="BCJ99098.1"/>
    </source>
</evidence>
<evidence type="ECO:0000313" key="2">
    <source>
        <dbReference type="Proteomes" id="UP000515703"/>
    </source>
</evidence>
<dbReference type="RefSeq" id="WP_185259376.1">
    <property type="nucleotide sequence ID" value="NZ_AP023368.1"/>
</dbReference>
<dbReference type="KEGG" id="acht:bsdcttw_21390"/>
<proteinExistence type="predicted"/>
<name>A0A7I8DKX1_9FIRM</name>
<reference evidence="1 2" key="1">
    <citation type="submission" date="2020-08" db="EMBL/GenBank/DDBJ databases">
        <title>Draft genome sequencing of an Anaerocolumna strain isolated from anoxic soil subjected to BSD treatment.</title>
        <authorList>
            <person name="Uek A."/>
            <person name="Tonouchi A."/>
        </authorList>
    </citation>
    <scope>NUCLEOTIDE SEQUENCE [LARGE SCALE GENOMIC DNA]</scope>
    <source>
        <strain evidence="1 2">CTTW</strain>
    </source>
</reference>